<sequence>MGPRPKDFPPGPQGIPIFGNALQLGKHF</sequence>
<comment type="caution">
    <text evidence="2">The sequence shown here is derived from an EMBL/GenBank/DDBJ whole genome shotgun (WGS) entry which is preliminary data.</text>
</comment>
<organism evidence="2 3">
    <name type="scientific">Allacma fusca</name>
    <dbReference type="NCBI Taxonomy" id="39272"/>
    <lineage>
        <taxon>Eukaryota</taxon>
        <taxon>Metazoa</taxon>
        <taxon>Ecdysozoa</taxon>
        <taxon>Arthropoda</taxon>
        <taxon>Hexapoda</taxon>
        <taxon>Collembola</taxon>
        <taxon>Symphypleona</taxon>
        <taxon>Sminthuridae</taxon>
        <taxon>Allacma</taxon>
    </lineage>
</organism>
<gene>
    <name evidence="2" type="ORF">AFUS01_LOCUS27868</name>
</gene>
<feature type="region of interest" description="Disordered" evidence="1">
    <location>
        <begin position="1"/>
        <end position="28"/>
    </location>
</feature>
<proteinExistence type="predicted"/>
<evidence type="ECO:0000313" key="2">
    <source>
        <dbReference type="EMBL" id="CAG7817293.1"/>
    </source>
</evidence>
<dbReference type="AlphaFoldDB" id="A0A8J2L7T0"/>
<keyword evidence="3" id="KW-1185">Reference proteome</keyword>
<reference evidence="2" key="1">
    <citation type="submission" date="2021-06" db="EMBL/GenBank/DDBJ databases">
        <authorList>
            <person name="Hodson N. C."/>
            <person name="Mongue J. A."/>
            <person name="Jaron S. K."/>
        </authorList>
    </citation>
    <scope>NUCLEOTIDE SEQUENCE</scope>
</reference>
<accession>A0A8J2L7T0</accession>
<feature type="non-terminal residue" evidence="2">
    <location>
        <position position="1"/>
    </location>
</feature>
<evidence type="ECO:0000313" key="3">
    <source>
        <dbReference type="Proteomes" id="UP000708208"/>
    </source>
</evidence>
<dbReference type="EMBL" id="CAJVCH010390869">
    <property type="protein sequence ID" value="CAG7817293.1"/>
    <property type="molecule type" value="Genomic_DNA"/>
</dbReference>
<protein>
    <submittedName>
        <fullName evidence="2">Uncharacterized protein</fullName>
    </submittedName>
</protein>
<name>A0A8J2L7T0_9HEXA</name>
<dbReference type="Proteomes" id="UP000708208">
    <property type="component" value="Unassembled WGS sequence"/>
</dbReference>
<evidence type="ECO:0000256" key="1">
    <source>
        <dbReference type="SAM" id="MobiDB-lite"/>
    </source>
</evidence>